<reference evidence="1 2" key="1">
    <citation type="submission" date="2013-11" db="EMBL/GenBank/DDBJ databases">
        <title>The Damaraland mole rat (Fukomys damarensis) genome and evolution of African mole rats.</title>
        <authorList>
            <person name="Gladyshev V.N."/>
            <person name="Fang X."/>
        </authorList>
    </citation>
    <scope>NUCLEOTIDE SEQUENCE [LARGE SCALE GENOMIC DNA]</scope>
    <source>
        <tissue evidence="1">Liver</tissue>
    </source>
</reference>
<proteinExistence type="predicted"/>
<name>A0A091E0P8_FUKDA</name>
<dbReference type="Proteomes" id="UP000028990">
    <property type="component" value="Unassembled WGS sequence"/>
</dbReference>
<evidence type="ECO:0000313" key="2">
    <source>
        <dbReference type="Proteomes" id="UP000028990"/>
    </source>
</evidence>
<dbReference type="EMBL" id="KN121538">
    <property type="protein sequence ID" value="KFO36125.1"/>
    <property type="molecule type" value="Genomic_DNA"/>
</dbReference>
<gene>
    <name evidence="1" type="ORF">H920_02499</name>
</gene>
<organism evidence="1 2">
    <name type="scientific">Fukomys damarensis</name>
    <name type="common">Damaraland mole rat</name>
    <name type="synonym">Cryptomys damarensis</name>
    <dbReference type="NCBI Taxonomy" id="885580"/>
    <lineage>
        <taxon>Eukaryota</taxon>
        <taxon>Metazoa</taxon>
        <taxon>Chordata</taxon>
        <taxon>Craniata</taxon>
        <taxon>Vertebrata</taxon>
        <taxon>Euteleostomi</taxon>
        <taxon>Mammalia</taxon>
        <taxon>Eutheria</taxon>
        <taxon>Euarchontoglires</taxon>
        <taxon>Glires</taxon>
        <taxon>Rodentia</taxon>
        <taxon>Hystricomorpha</taxon>
        <taxon>Bathyergidae</taxon>
        <taxon>Fukomys</taxon>
    </lineage>
</organism>
<sequence>MSLQFAKAPERKPELQGHGPAVYLHGHVASRARGSLPLQQEHICQKPGNELPFSQRHLHSRSSRAGVFAFLARARSRGTEVGAQRRQHTELQVRGQQQLTSWDRVVVRRRFHTKKSGDIKLHPE</sequence>
<accession>A0A091E0P8</accession>
<evidence type="ECO:0000313" key="1">
    <source>
        <dbReference type="EMBL" id="KFO36125.1"/>
    </source>
</evidence>
<keyword evidence="2" id="KW-1185">Reference proteome</keyword>
<protein>
    <submittedName>
        <fullName evidence="1">Uncharacterized protein</fullName>
    </submittedName>
</protein>
<dbReference type="AlphaFoldDB" id="A0A091E0P8"/>